<comment type="caution">
    <text evidence="1">The sequence shown here is derived from an EMBL/GenBank/DDBJ whole genome shotgun (WGS) entry which is preliminary data.</text>
</comment>
<sequence>MVSGSNVAPYAVMEGINGCAKPSGLIPVYSYVCNHAFLILTSKHSSNDFPNTFETSTNSFYKTSKTLRNAEIEHPNEAGIGGVHQDATLSMSKACAGIIRLVSSLNFSSFLQ</sequence>
<reference evidence="1" key="1">
    <citation type="submission" date="2023-07" db="EMBL/GenBank/DDBJ databases">
        <authorList>
            <consortium name="CYATHOMIX"/>
        </authorList>
    </citation>
    <scope>NUCLEOTIDE SEQUENCE</scope>
    <source>
        <strain evidence="1">N/A</strain>
    </source>
</reference>
<gene>
    <name evidence="1" type="ORF">CYNAS_LOCUS12422</name>
</gene>
<dbReference type="Proteomes" id="UP001176961">
    <property type="component" value="Unassembled WGS sequence"/>
</dbReference>
<keyword evidence="2" id="KW-1185">Reference proteome</keyword>
<dbReference type="EMBL" id="CATQJL010000223">
    <property type="protein sequence ID" value="CAJ0600439.1"/>
    <property type="molecule type" value="Genomic_DNA"/>
</dbReference>
<organism evidence="1 2">
    <name type="scientific">Cylicocyclus nassatus</name>
    <name type="common">Nematode worm</name>
    <dbReference type="NCBI Taxonomy" id="53992"/>
    <lineage>
        <taxon>Eukaryota</taxon>
        <taxon>Metazoa</taxon>
        <taxon>Ecdysozoa</taxon>
        <taxon>Nematoda</taxon>
        <taxon>Chromadorea</taxon>
        <taxon>Rhabditida</taxon>
        <taxon>Rhabditina</taxon>
        <taxon>Rhabditomorpha</taxon>
        <taxon>Strongyloidea</taxon>
        <taxon>Strongylidae</taxon>
        <taxon>Cylicocyclus</taxon>
    </lineage>
</organism>
<protein>
    <submittedName>
        <fullName evidence="1">Uncharacterized protein</fullName>
    </submittedName>
</protein>
<dbReference type="AlphaFoldDB" id="A0AA36M632"/>
<proteinExistence type="predicted"/>
<evidence type="ECO:0000313" key="1">
    <source>
        <dbReference type="EMBL" id="CAJ0600439.1"/>
    </source>
</evidence>
<accession>A0AA36M632</accession>
<name>A0AA36M632_CYLNA</name>
<evidence type="ECO:0000313" key="2">
    <source>
        <dbReference type="Proteomes" id="UP001176961"/>
    </source>
</evidence>